<sequence length="180" mass="19794">MHLARHRGARFRFTYGYRRFAPRNDKAVARMSEATSGAAPTQSTRLVGAFRPGFRFASSGLQTLARNASRSGEMTLQHAPYTGHSGARGRKAERTRNLAACTWRVIAEQDSGFTYGYRRFAPRNDKAVARMSEAKSGAAPTQSTRLVGAFRPGFRFASSGLQTLAGMPPVQAKYRCSTPR</sequence>
<dbReference type="KEGG" id="rpc:RPC_0808"/>
<dbReference type="AlphaFoldDB" id="Q21B57"/>
<accession>Q21B57</accession>
<protein>
    <submittedName>
        <fullName evidence="1">Uncharacterized protein</fullName>
    </submittedName>
</protein>
<name>Q21B57_RHOPB</name>
<reference evidence="1" key="1">
    <citation type="submission" date="2006-03" db="EMBL/GenBank/DDBJ databases">
        <title>Complete sequence of Rhodopseudomonas palustris BisB18.</title>
        <authorList>
            <consortium name="US DOE Joint Genome Institute"/>
            <person name="Copeland A."/>
            <person name="Lucas S."/>
            <person name="Lapidus A."/>
            <person name="Barry K."/>
            <person name="Detter J.C."/>
            <person name="Glavina del Rio T."/>
            <person name="Hammon N."/>
            <person name="Israni S."/>
            <person name="Dalin E."/>
            <person name="Tice H."/>
            <person name="Pitluck S."/>
            <person name="Chain P."/>
            <person name="Malfatti S."/>
            <person name="Shin M."/>
            <person name="Vergez L."/>
            <person name="Schmutz J."/>
            <person name="Larimer F."/>
            <person name="Land M."/>
            <person name="Hauser L."/>
            <person name="Pelletier D.A."/>
            <person name="Kyrpides N."/>
            <person name="Anderson I."/>
            <person name="Oda Y."/>
            <person name="Harwood C.S."/>
            <person name="Richardson P."/>
        </authorList>
    </citation>
    <scope>NUCLEOTIDE SEQUENCE [LARGE SCALE GENOMIC DNA]</scope>
    <source>
        <strain evidence="1">BisB18</strain>
    </source>
</reference>
<evidence type="ECO:0000313" key="1">
    <source>
        <dbReference type="EMBL" id="ABD86379.1"/>
    </source>
</evidence>
<proteinExistence type="predicted"/>
<gene>
    <name evidence="1" type="ordered locus">RPC_0808</name>
</gene>
<dbReference type="HOGENOM" id="CLU_1495102_0_0_5"/>
<organism evidence="1">
    <name type="scientific">Rhodopseudomonas palustris (strain BisB18)</name>
    <dbReference type="NCBI Taxonomy" id="316056"/>
    <lineage>
        <taxon>Bacteria</taxon>
        <taxon>Pseudomonadati</taxon>
        <taxon>Pseudomonadota</taxon>
        <taxon>Alphaproteobacteria</taxon>
        <taxon>Hyphomicrobiales</taxon>
        <taxon>Nitrobacteraceae</taxon>
        <taxon>Rhodopseudomonas</taxon>
    </lineage>
</organism>
<dbReference type="EMBL" id="CP000301">
    <property type="protein sequence ID" value="ABD86379.1"/>
    <property type="molecule type" value="Genomic_DNA"/>
</dbReference>